<keyword evidence="4" id="KW-0256">Endoplasmic reticulum</keyword>
<comment type="subunit">
    <text evidence="14">Component of the serine palmitoyltransferase (SPT) complex, which is composed of SPTLC1, SPTLC2 or SPTLC3 and SPTSSA or SPTSSB. The heterodimer consisting of SPTLC1 and SPTLC2/SPTLC3 forms the catalytic core of the enzyme, while SPTSSA or SPTSSB subunits determine substrate specificity. SPT also interacts with ORMDL proteins, especially ORMDL3, which negatively regulate SPT activity in the presence of ceramides.</text>
</comment>
<dbReference type="GO" id="GO:0006665">
    <property type="term" value="P:sphingolipid metabolic process"/>
    <property type="evidence" value="ECO:0007669"/>
    <property type="project" value="UniProtKB-KW"/>
</dbReference>
<evidence type="ECO:0000256" key="8">
    <source>
        <dbReference type="ARBA" id="ARBA00023136"/>
    </source>
</evidence>
<sequence length="88" mass="10355">MIDKILKFLSYWYLQYELVTCLYVFEPWEKKLLNGIIVIIIALVSYSTYAYLPHYTVSLLSHFNLLNPETGDYQHQIAHVHGSSPRAY</sequence>
<evidence type="ECO:0000256" key="10">
    <source>
        <dbReference type="ARBA" id="ARBA00041140"/>
    </source>
</evidence>
<evidence type="ECO:0000256" key="12">
    <source>
        <dbReference type="ARBA" id="ARBA00042334"/>
    </source>
</evidence>
<proteinExistence type="inferred from homology"/>
<dbReference type="PANTHER" id="PTHR28612:SF1">
    <property type="entry name" value="SERINE PALMITOYLTRANSFERASE SMALL SUBUNIT B"/>
    <property type="match status" value="1"/>
</dbReference>
<protein>
    <recommendedName>
        <fullName evidence="10">Serine palmitoyltransferase small subunit B</fullName>
    </recommendedName>
    <alternativeName>
        <fullName evidence="12">Protein ADMP</fullName>
    </alternativeName>
    <alternativeName>
        <fullName evidence="11">Small subunit of serine palmitoyltransferase B</fullName>
    </alternativeName>
</protein>
<comment type="caution">
    <text evidence="16">The sequence shown here is derived from an EMBL/GenBank/DDBJ whole genome shotgun (WGS) entry which is preliminary data.</text>
</comment>
<organism evidence="16 17">
    <name type="scientific">Gryllus longicercus</name>
    <dbReference type="NCBI Taxonomy" id="2509291"/>
    <lineage>
        <taxon>Eukaryota</taxon>
        <taxon>Metazoa</taxon>
        <taxon>Ecdysozoa</taxon>
        <taxon>Arthropoda</taxon>
        <taxon>Hexapoda</taxon>
        <taxon>Insecta</taxon>
        <taxon>Pterygota</taxon>
        <taxon>Neoptera</taxon>
        <taxon>Polyneoptera</taxon>
        <taxon>Orthoptera</taxon>
        <taxon>Ensifera</taxon>
        <taxon>Gryllidea</taxon>
        <taxon>Grylloidea</taxon>
        <taxon>Gryllidae</taxon>
        <taxon>Gryllinae</taxon>
        <taxon>Gryllus</taxon>
    </lineage>
</organism>
<keyword evidence="3 15" id="KW-0812">Transmembrane</keyword>
<evidence type="ECO:0000256" key="15">
    <source>
        <dbReference type="SAM" id="Phobius"/>
    </source>
</evidence>
<evidence type="ECO:0000256" key="13">
    <source>
        <dbReference type="ARBA" id="ARBA00045772"/>
    </source>
</evidence>
<dbReference type="Pfam" id="PF11779">
    <property type="entry name" value="SPT_ssu-like"/>
    <property type="match status" value="1"/>
</dbReference>
<comment type="function">
    <text evidence="13">Component of the serine palmitoyltransferase multisubunit enzyme (SPT) that catalyzes the initial and rate-limiting step in sphingolipid biosynthesis by condensing L-serine and activated acyl-CoA (most commonly palmitoyl-CoA) to form long-chain bases. The SPT complex is composed of SPTLC1, SPTLC2 or SPTLC3 and SPTSSA or SPTSSB. Within this complex, the heterodimer consisting of SPTLC1 and SPTLC2/SPTLC3 forms the catalytic core. Within the SPT complex, SPTSSB stimulates the catalytic activity and plays a role in substrate specificity. SPT complexes with this subunit showing a preference for longer acyl-CoAs. The SPTLC1-SPTLC2-SPTSSB complex shows a strong preference for C18-CoA substrate, while the SPTLC1-SPTLC3-SPTSSB isozyme displays an ability to use a broader range of acyl-CoAs, without apparent preference.</text>
</comment>
<comment type="pathway">
    <text evidence="2">Lipid metabolism.</text>
</comment>
<dbReference type="PANTHER" id="PTHR28612">
    <property type="entry name" value="SERINE PALMITOYLTRANSFERASE SMALL SUBUNIT B"/>
    <property type="match status" value="1"/>
</dbReference>
<comment type="similarity">
    <text evidence="9">Belongs to the SPTSS family. SPTSSB subfamily.</text>
</comment>
<feature type="transmembrane region" description="Helical" evidence="15">
    <location>
        <begin position="32"/>
        <end position="52"/>
    </location>
</feature>
<evidence type="ECO:0000256" key="6">
    <source>
        <dbReference type="ARBA" id="ARBA00022989"/>
    </source>
</evidence>
<evidence type="ECO:0000256" key="4">
    <source>
        <dbReference type="ARBA" id="ARBA00022824"/>
    </source>
</evidence>
<evidence type="ECO:0000256" key="5">
    <source>
        <dbReference type="ARBA" id="ARBA00022919"/>
    </source>
</evidence>
<reference evidence="16 17" key="1">
    <citation type="submission" date="2024-03" db="EMBL/GenBank/DDBJ databases">
        <title>The genome assembly and annotation of the cricket Gryllus longicercus Weissman &amp; Gray.</title>
        <authorList>
            <person name="Szrajer S."/>
            <person name="Gray D."/>
            <person name="Ylla G."/>
        </authorList>
    </citation>
    <scope>NUCLEOTIDE SEQUENCE [LARGE SCALE GENOMIC DNA]</scope>
    <source>
        <strain evidence="16">DAG 2021-001</strain>
        <tissue evidence="16">Whole body minus gut</tissue>
    </source>
</reference>
<comment type="subcellular location">
    <subcellularLocation>
        <location evidence="1">Endoplasmic reticulum membrane</location>
        <topology evidence="1">Multi-pass membrane protein</topology>
    </subcellularLocation>
</comment>
<dbReference type="InterPro" id="IPR024512">
    <property type="entry name" value="Ser_palmitoyltrfase_ssu-like"/>
</dbReference>
<evidence type="ECO:0000256" key="14">
    <source>
        <dbReference type="ARBA" id="ARBA00046416"/>
    </source>
</evidence>
<accession>A0AAN9VMN2</accession>
<keyword evidence="6 15" id="KW-1133">Transmembrane helix</keyword>
<evidence type="ECO:0000256" key="7">
    <source>
        <dbReference type="ARBA" id="ARBA00023098"/>
    </source>
</evidence>
<evidence type="ECO:0000313" key="17">
    <source>
        <dbReference type="Proteomes" id="UP001378592"/>
    </source>
</evidence>
<evidence type="ECO:0000256" key="2">
    <source>
        <dbReference type="ARBA" id="ARBA00005189"/>
    </source>
</evidence>
<name>A0AAN9VMN2_9ORTH</name>
<dbReference type="EMBL" id="JAZDUA010000397">
    <property type="protein sequence ID" value="KAK7793212.1"/>
    <property type="molecule type" value="Genomic_DNA"/>
</dbReference>
<gene>
    <name evidence="16" type="ORF">R5R35_009164</name>
</gene>
<evidence type="ECO:0000256" key="11">
    <source>
        <dbReference type="ARBA" id="ARBA00041982"/>
    </source>
</evidence>
<keyword evidence="7" id="KW-0443">Lipid metabolism</keyword>
<dbReference type="Proteomes" id="UP001378592">
    <property type="component" value="Unassembled WGS sequence"/>
</dbReference>
<keyword evidence="17" id="KW-1185">Reference proteome</keyword>
<keyword evidence="5" id="KW-0746">Sphingolipid metabolism</keyword>
<evidence type="ECO:0000256" key="3">
    <source>
        <dbReference type="ARBA" id="ARBA00022692"/>
    </source>
</evidence>
<evidence type="ECO:0000313" key="16">
    <source>
        <dbReference type="EMBL" id="KAK7793212.1"/>
    </source>
</evidence>
<dbReference type="GO" id="GO:0005789">
    <property type="term" value="C:endoplasmic reticulum membrane"/>
    <property type="evidence" value="ECO:0007669"/>
    <property type="project" value="UniProtKB-SubCell"/>
</dbReference>
<keyword evidence="8 15" id="KW-0472">Membrane</keyword>
<dbReference type="AlphaFoldDB" id="A0AAN9VMN2"/>
<evidence type="ECO:0000256" key="1">
    <source>
        <dbReference type="ARBA" id="ARBA00004477"/>
    </source>
</evidence>
<evidence type="ECO:0000256" key="9">
    <source>
        <dbReference type="ARBA" id="ARBA00038059"/>
    </source>
</evidence>